<gene>
    <name evidence="3" type="ORF">CRENPOLYSF1_1480001</name>
</gene>
<dbReference type="EMBL" id="FUKI01000055">
    <property type="protein sequence ID" value="SJM90474.1"/>
    <property type="molecule type" value="Genomic_DNA"/>
</dbReference>
<name>A0A1R4H2J0_9GAMM</name>
<evidence type="ECO:0000259" key="2">
    <source>
        <dbReference type="Pfam" id="PF18252"/>
    </source>
</evidence>
<keyword evidence="1" id="KW-0812">Transmembrane</keyword>
<keyword evidence="1" id="KW-0472">Membrane</keyword>
<dbReference type="Pfam" id="PF18252">
    <property type="entry name" value="Cu_bind_CorA"/>
    <property type="match status" value="1"/>
</dbReference>
<keyword evidence="1" id="KW-1133">Transmembrane helix</keyword>
<dbReference type="Proteomes" id="UP000195667">
    <property type="component" value="Unassembled WGS sequence"/>
</dbReference>
<evidence type="ECO:0000313" key="4">
    <source>
        <dbReference type="Proteomes" id="UP000195667"/>
    </source>
</evidence>
<evidence type="ECO:0000256" key="1">
    <source>
        <dbReference type="SAM" id="Phobius"/>
    </source>
</evidence>
<dbReference type="InterPro" id="IPR041007">
    <property type="entry name" value="Cu_bind_CorA"/>
</dbReference>
<protein>
    <recommendedName>
        <fullName evidence="2">Copper(I)-binding protein CorA domain-containing protein</fullName>
    </recommendedName>
</protein>
<feature type="domain" description="Copper(I)-binding protein CorA" evidence="2">
    <location>
        <begin position="78"/>
        <end position="241"/>
    </location>
</feature>
<evidence type="ECO:0000313" key="3">
    <source>
        <dbReference type="EMBL" id="SJM90474.1"/>
    </source>
</evidence>
<sequence>MDQNQNRQKMLKVTLRDIVAFVFYHKLLTHYKEKSMTLNRKLIINTVALAIVSFSLSSAYAATKPAGIAVFALPTGPAKTFSVKKSSWRDPAFGDMGWSHSSSWGKITTKMQNVTVTIKMVAKTAGLHPGITVWYRGKDDTAPDTYVADHFYPQNANVYESGAKDETTNKDLGTIAMKVVAYGYDGDGHKDYGLNDDGSKILTPPEGMKAIKDKISGTVTLSFKAVKAGTYMFAVGGFNPAAGVNGAINHNIVTTLSIKH</sequence>
<proteinExistence type="predicted"/>
<accession>A0A1R4H2J0</accession>
<keyword evidence="4" id="KW-1185">Reference proteome</keyword>
<reference evidence="4" key="1">
    <citation type="submission" date="2017-02" db="EMBL/GenBank/DDBJ databases">
        <authorList>
            <person name="Daims H."/>
        </authorList>
    </citation>
    <scope>NUCLEOTIDE SEQUENCE [LARGE SCALE GENOMIC DNA]</scope>
</reference>
<feature type="transmembrane region" description="Helical" evidence="1">
    <location>
        <begin position="42"/>
        <end position="62"/>
    </location>
</feature>
<organism evidence="3 4">
    <name type="scientific">Crenothrix polyspora</name>
    <dbReference type="NCBI Taxonomy" id="360316"/>
    <lineage>
        <taxon>Bacteria</taxon>
        <taxon>Pseudomonadati</taxon>
        <taxon>Pseudomonadota</taxon>
        <taxon>Gammaproteobacteria</taxon>
        <taxon>Methylococcales</taxon>
        <taxon>Crenotrichaceae</taxon>
        <taxon>Crenothrix</taxon>
    </lineage>
</organism>
<dbReference type="Gene3D" id="2.60.120.1220">
    <property type="match status" value="1"/>
</dbReference>
<dbReference type="AlphaFoldDB" id="A0A1R4H2J0"/>